<sequence length="263" mass="28183">MLNIFFSKTYNSVLLTLVLIAMVVSLGAYTNMTLKQADRSDLPMPSITVTGKGEVKAVPDIAQFSFSVLAEDSDAIKAQELSGTAINEIVAYLKESGIAEKDIKTANYSLAPKYKYEPTPCVTIGYCPPGDQVVDGFEVSQTITVKVRATDKAGVILAGIGEKGATNISSLDFTIDDPDTLMAEARQLAINDARTQAKKLAADLGVRLGHLLSYSENQPNYPVPFYGKAMLEAVSADASFSGPELPVGENKITSNVSLTFELR</sequence>
<dbReference type="AlphaFoldDB" id="A0A2M7IP16"/>
<reference evidence="2" key="1">
    <citation type="submission" date="2017-09" db="EMBL/GenBank/DDBJ databases">
        <title>Depth-based differentiation of microbial function through sediment-hosted aquifers and enrichment of novel symbionts in the deep terrestrial subsurface.</title>
        <authorList>
            <person name="Probst A.J."/>
            <person name="Ladd B."/>
            <person name="Jarett J.K."/>
            <person name="Geller-Mcgrath D.E."/>
            <person name="Sieber C.M.K."/>
            <person name="Emerson J.B."/>
            <person name="Anantharaman K."/>
            <person name="Thomas B.C."/>
            <person name="Malmstrom R."/>
            <person name="Stieglmeier M."/>
            <person name="Klingl A."/>
            <person name="Woyke T."/>
            <person name="Ryan C.M."/>
            <person name="Banfield J.F."/>
        </authorList>
    </citation>
    <scope>NUCLEOTIDE SEQUENCE [LARGE SCALE GENOMIC DNA]</scope>
</reference>
<gene>
    <name evidence="1" type="ORF">COZ82_01580</name>
</gene>
<organism evidence="1 2">
    <name type="scientific">Candidatus Kaiserbacteria bacterium CG_4_8_14_3_um_filter_38_9</name>
    <dbReference type="NCBI Taxonomy" id="1974599"/>
    <lineage>
        <taxon>Bacteria</taxon>
        <taxon>Candidatus Kaiseribacteriota</taxon>
    </lineage>
</organism>
<proteinExistence type="predicted"/>
<evidence type="ECO:0000313" key="1">
    <source>
        <dbReference type="EMBL" id="PIW97069.1"/>
    </source>
</evidence>
<evidence type="ECO:0008006" key="3">
    <source>
        <dbReference type="Google" id="ProtNLM"/>
    </source>
</evidence>
<dbReference type="Proteomes" id="UP000230837">
    <property type="component" value="Unassembled WGS sequence"/>
</dbReference>
<dbReference type="Gene3D" id="3.30.110.170">
    <property type="entry name" value="Protein of unknown function (DUF541), domain 1"/>
    <property type="match status" value="1"/>
</dbReference>
<evidence type="ECO:0000313" key="2">
    <source>
        <dbReference type="Proteomes" id="UP000230837"/>
    </source>
</evidence>
<dbReference type="GO" id="GO:0006974">
    <property type="term" value="P:DNA damage response"/>
    <property type="evidence" value="ECO:0007669"/>
    <property type="project" value="TreeGrafter"/>
</dbReference>
<protein>
    <recommendedName>
        <fullName evidence="3">SIMPL domain-containing protein</fullName>
    </recommendedName>
</protein>
<name>A0A2M7IP16_9BACT</name>
<dbReference type="Pfam" id="PF04402">
    <property type="entry name" value="SIMPL"/>
    <property type="match status" value="1"/>
</dbReference>
<accession>A0A2M7IP16</accession>
<dbReference type="EMBL" id="PFHR01000086">
    <property type="protein sequence ID" value="PIW97069.1"/>
    <property type="molecule type" value="Genomic_DNA"/>
</dbReference>
<dbReference type="PANTHER" id="PTHR34387">
    <property type="entry name" value="SLR1258 PROTEIN"/>
    <property type="match status" value="1"/>
</dbReference>
<dbReference type="InterPro" id="IPR052022">
    <property type="entry name" value="26kDa_periplasmic_antigen"/>
</dbReference>
<dbReference type="Gene3D" id="3.30.70.2970">
    <property type="entry name" value="Protein of unknown function (DUF541), domain 2"/>
    <property type="match status" value="1"/>
</dbReference>
<comment type="caution">
    <text evidence="1">The sequence shown here is derived from an EMBL/GenBank/DDBJ whole genome shotgun (WGS) entry which is preliminary data.</text>
</comment>
<dbReference type="InterPro" id="IPR007497">
    <property type="entry name" value="SIMPL/DUF541"/>
</dbReference>
<dbReference type="PANTHER" id="PTHR34387:SF1">
    <property type="entry name" value="PERIPLASMIC IMMUNOGENIC PROTEIN"/>
    <property type="match status" value="1"/>
</dbReference>